<dbReference type="HAMAP" id="MF_01021">
    <property type="entry name" value="HisI"/>
    <property type="match status" value="1"/>
</dbReference>
<dbReference type="NCBIfam" id="NF000768">
    <property type="entry name" value="PRK00051.1"/>
    <property type="match status" value="1"/>
</dbReference>
<keyword evidence="12" id="KW-0028">Amino-acid biosynthesis</keyword>
<dbReference type="PANTHER" id="PTHR42945">
    <property type="entry name" value="HISTIDINE BIOSYNTHESIS BIFUNCTIONAL PROTEIN"/>
    <property type="match status" value="1"/>
</dbReference>
<evidence type="ECO:0000256" key="15">
    <source>
        <dbReference type="ARBA" id="ARBA00022840"/>
    </source>
</evidence>
<dbReference type="GO" id="GO:0005524">
    <property type="term" value="F:ATP binding"/>
    <property type="evidence" value="ECO:0007669"/>
    <property type="project" value="UniProtKB-KW"/>
</dbReference>
<name>X0XMY2_9ZZZZ</name>
<dbReference type="AlphaFoldDB" id="X0XMY2"/>
<feature type="non-terminal residue" evidence="19">
    <location>
        <position position="198"/>
    </location>
</feature>
<evidence type="ECO:0000256" key="3">
    <source>
        <dbReference type="ARBA" id="ARBA00004496"/>
    </source>
</evidence>
<evidence type="ECO:0000256" key="2">
    <source>
        <dbReference type="ARBA" id="ARBA00001460"/>
    </source>
</evidence>
<evidence type="ECO:0000256" key="16">
    <source>
        <dbReference type="ARBA" id="ARBA00023102"/>
    </source>
</evidence>
<dbReference type="CDD" id="cd11534">
    <property type="entry name" value="NTP-PPase_HisIE_like"/>
    <property type="match status" value="1"/>
</dbReference>
<comment type="caution">
    <text evidence="19">The sequence shown here is derived from an EMBL/GenBank/DDBJ whole genome shotgun (WGS) entry which is preliminary data.</text>
</comment>
<keyword evidence="11" id="KW-0963">Cytoplasm</keyword>
<dbReference type="GO" id="GO:0004635">
    <property type="term" value="F:phosphoribosyl-AMP cyclohydrolase activity"/>
    <property type="evidence" value="ECO:0007669"/>
    <property type="project" value="UniProtKB-EC"/>
</dbReference>
<evidence type="ECO:0000256" key="9">
    <source>
        <dbReference type="ARBA" id="ARBA00012721"/>
    </source>
</evidence>
<dbReference type="Gene3D" id="3.10.20.810">
    <property type="entry name" value="Phosphoribosyl-AMP cyclohydrolase"/>
    <property type="match status" value="1"/>
</dbReference>
<dbReference type="EMBL" id="BARS01043283">
    <property type="protein sequence ID" value="GAG37978.1"/>
    <property type="molecule type" value="Genomic_DNA"/>
</dbReference>
<protein>
    <recommendedName>
        <fullName evidence="10">Histidine biosynthesis bifunctional protein HisIE</fullName>
        <ecNumber evidence="9">3.5.4.19</ecNumber>
        <ecNumber evidence="8">3.6.1.31</ecNumber>
    </recommendedName>
</protein>
<dbReference type="EC" id="3.6.1.31" evidence="8"/>
<keyword evidence="15" id="KW-0067">ATP-binding</keyword>
<evidence type="ECO:0000256" key="11">
    <source>
        <dbReference type="ARBA" id="ARBA00022490"/>
    </source>
</evidence>
<dbReference type="Pfam" id="PF01503">
    <property type="entry name" value="PRA-PH"/>
    <property type="match status" value="1"/>
</dbReference>
<evidence type="ECO:0000256" key="7">
    <source>
        <dbReference type="ARBA" id="ARBA00008299"/>
    </source>
</evidence>
<evidence type="ECO:0000256" key="1">
    <source>
        <dbReference type="ARBA" id="ARBA00000024"/>
    </source>
</evidence>
<comment type="catalytic activity">
    <reaction evidence="1">
        <text>1-(5-phospho-beta-D-ribosyl)-5'-AMP + H2O = 1-(5-phospho-beta-D-ribosyl)-5-[(5-phospho-beta-D-ribosylamino)methylideneamino]imidazole-4-carboxamide</text>
        <dbReference type="Rhea" id="RHEA:20049"/>
        <dbReference type="ChEBI" id="CHEBI:15377"/>
        <dbReference type="ChEBI" id="CHEBI:58435"/>
        <dbReference type="ChEBI" id="CHEBI:59457"/>
        <dbReference type="EC" id="3.5.4.19"/>
    </reaction>
</comment>
<keyword evidence="14" id="KW-0378">Hydrolase</keyword>
<evidence type="ECO:0000256" key="13">
    <source>
        <dbReference type="ARBA" id="ARBA00022741"/>
    </source>
</evidence>
<accession>X0XMY2</accession>
<evidence type="ECO:0000313" key="19">
    <source>
        <dbReference type="EMBL" id="GAG37978.1"/>
    </source>
</evidence>
<dbReference type="HAMAP" id="MF_01019">
    <property type="entry name" value="HisIE"/>
    <property type="match status" value="1"/>
</dbReference>
<dbReference type="GO" id="GO:0005737">
    <property type="term" value="C:cytoplasm"/>
    <property type="evidence" value="ECO:0007669"/>
    <property type="project" value="UniProtKB-SubCell"/>
</dbReference>
<dbReference type="InterPro" id="IPR023019">
    <property type="entry name" value="His_synth_HisIE"/>
</dbReference>
<comment type="catalytic activity">
    <reaction evidence="2">
        <text>1-(5-phospho-beta-D-ribosyl)-ATP + H2O = 1-(5-phospho-beta-D-ribosyl)-5'-AMP + diphosphate + H(+)</text>
        <dbReference type="Rhea" id="RHEA:22828"/>
        <dbReference type="ChEBI" id="CHEBI:15377"/>
        <dbReference type="ChEBI" id="CHEBI:15378"/>
        <dbReference type="ChEBI" id="CHEBI:33019"/>
        <dbReference type="ChEBI" id="CHEBI:59457"/>
        <dbReference type="ChEBI" id="CHEBI:73183"/>
        <dbReference type="EC" id="3.6.1.31"/>
    </reaction>
</comment>
<reference evidence="19" key="1">
    <citation type="journal article" date="2014" name="Front. Microbiol.">
        <title>High frequency of phylogenetically diverse reductive dehalogenase-homologous genes in deep subseafloor sedimentary metagenomes.</title>
        <authorList>
            <person name="Kawai M."/>
            <person name="Futagami T."/>
            <person name="Toyoda A."/>
            <person name="Takaki Y."/>
            <person name="Nishi S."/>
            <person name="Hori S."/>
            <person name="Arai W."/>
            <person name="Tsubouchi T."/>
            <person name="Morono Y."/>
            <person name="Uchiyama I."/>
            <person name="Ito T."/>
            <person name="Fujiyama A."/>
            <person name="Inagaki F."/>
            <person name="Takami H."/>
        </authorList>
    </citation>
    <scope>NUCLEOTIDE SEQUENCE</scope>
    <source>
        <strain evidence="19">Expedition CK06-06</strain>
    </source>
</reference>
<evidence type="ECO:0000256" key="4">
    <source>
        <dbReference type="ARBA" id="ARBA00005169"/>
    </source>
</evidence>
<comment type="subcellular location">
    <subcellularLocation>
        <location evidence="3">Cytoplasm</location>
    </subcellularLocation>
</comment>
<keyword evidence="13" id="KW-0547">Nucleotide-binding</keyword>
<dbReference type="EC" id="3.5.4.19" evidence="9"/>
<dbReference type="InterPro" id="IPR021130">
    <property type="entry name" value="PRib-ATP_PPHydrolase-like"/>
</dbReference>
<dbReference type="SUPFAM" id="SSF101386">
    <property type="entry name" value="all-alpha NTP pyrophosphatases"/>
    <property type="match status" value="1"/>
</dbReference>
<evidence type="ECO:0000256" key="10">
    <source>
        <dbReference type="ARBA" id="ARBA00017720"/>
    </source>
</evidence>
<evidence type="ECO:0000256" key="14">
    <source>
        <dbReference type="ARBA" id="ARBA00022801"/>
    </source>
</evidence>
<feature type="domain" description="Phosphoribosyl-AMP cyclohydrolase" evidence="18">
    <location>
        <begin position="26"/>
        <end position="99"/>
    </location>
</feature>
<dbReference type="GO" id="GO:0000105">
    <property type="term" value="P:L-histidine biosynthetic process"/>
    <property type="evidence" value="ECO:0007669"/>
    <property type="project" value="UniProtKB-UniPathway"/>
</dbReference>
<evidence type="ECO:0000256" key="8">
    <source>
        <dbReference type="ARBA" id="ARBA00012414"/>
    </source>
</evidence>
<evidence type="ECO:0000256" key="6">
    <source>
        <dbReference type="ARBA" id="ARBA00007731"/>
    </source>
</evidence>
<dbReference type="Pfam" id="PF01502">
    <property type="entry name" value="PRA-CH"/>
    <property type="match status" value="1"/>
</dbReference>
<proteinExistence type="inferred from homology"/>
<dbReference type="UniPathway" id="UPA00031">
    <property type="reaction ID" value="UER00007"/>
</dbReference>
<dbReference type="InterPro" id="IPR038019">
    <property type="entry name" value="PRib_AMP_CycHydrolase_sf"/>
</dbReference>
<comment type="similarity">
    <text evidence="6">In the C-terminal section; belongs to the PRA-PH family.</text>
</comment>
<dbReference type="InterPro" id="IPR008179">
    <property type="entry name" value="HisE"/>
</dbReference>
<evidence type="ECO:0000259" key="18">
    <source>
        <dbReference type="Pfam" id="PF01502"/>
    </source>
</evidence>
<comment type="pathway">
    <text evidence="4">Amino-acid biosynthesis; L-histidine biosynthesis; L-histidine from 5-phospho-alpha-D-ribose 1-diphosphate: step 3/9.</text>
</comment>
<evidence type="ECO:0000256" key="12">
    <source>
        <dbReference type="ARBA" id="ARBA00022605"/>
    </source>
</evidence>
<keyword evidence="17" id="KW-0511">Multifunctional enzyme</keyword>
<dbReference type="GO" id="GO:0004636">
    <property type="term" value="F:phosphoribosyl-ATP diphosphatase activity"/>
    <property type="evidence" value="ECO:0007669"/>
    <property type="project" value="UniProtKB-EC"/>
</dbReference>
<dbReference type="InterPro" id="IPR002496">
    <property type="entry name" value="PRib_AMP_CycHydrolase_dom"/>
</dbReference>
<evidence type="ECO:0000256" key="17">
    <source>
        <dbReference type="ARBA" id="ARBA00023268"/>
    </source>
</evidence>
<dbReference type="Gene3D" id="1.10.287.1080">
    <property type="entry name" value="MazG-like"/>
    <property type="match status" value="1"/>
</dbReference>
<comment type="similarity">
    <text evidence="7">In the N-terminal section; belongs to the PRA-CH family.</text>
</comment>
<organism evidence="19">
    <name type="scientific">marine sediment metagenome</name>
    <dbReference type="NCBI Taxonomy" id="412755"/>
    <lineage>
        <taxon>unclassified sequences</taxon>
        <taxon>metagenomes</taxon>
        <taxon>ecological metagenomes</taxon>
    </lineage>
</organism>
<dbReference type="SUPFAM" id="SSF141734">
    <property type="entry name" value="HisI-like"/>
    <property type="match status" value="1"/>
</dbReference>
<comment type="pathway">
    <text evidence="5">Amino-acid biosynthesis; L-histidine biosynthesis; L-histidine from 5-phospho-alpha-D-ribose 1-diphosphate: step 2/9.</text>
</comment>
<dbReference type="PANTHER" id="PTHR42945:SF1">
    <property type="entry name" value="HISTIDINE BIOSYNTHESIS BIFUNCTIONAL PROTEIN HIS7"/>
    <property type="match status" value="1"/>
</dbReference>
<dbReference type="NCBIfam" id="TIGR03188">
    <property type="entry name" value="histidine_hisI"/>
    <property type="match status" value="1"/>
</dbReference>
<gene>
    <name evidence="19" type="ORF">S01H1_65550</name>
</gene>
<dbReference type="FunFam" id="3.10.20.810:FF:000001">
    <property type="entry name" value="Histidine biosynthesis bifunctional protein HisIE"/>
    <property type="match status" value="1"/>
</dbReference>
<sequence>MTQIKWDDRGLVPAIVQDAHTGQVLMLAYMNQESLDRTLSSGETWFWSRSRGELWYKGGTSGNTQRLVEARYDCDADTLLLRVEPSGPACHTNQQSCFYRRLPDGAEIGAPPASGGVLGHLEAVIQDRKENPRPGSYTCQLFDGGLPRISRKVGEEAVETIVAAQSEGDERLVSELADLTYHALVLLAARELSWADVE</sequence>
<dbReference type="InterPro" id="IPR026660">
    <property type="entry name" value="PRA-CH"/>
</dbReference>
<keyword evidence="16" id="KW-0368">Histidine biosynthesis</keyword>
<dbReference type="NCBIfam" id="NF002747">
    <property type="entry name" value="PRK02759.1"/>
    <property type="match status" value="1"/>
</dbReference>
<evidence type="ECO:0000256" key="5">
    <source>
        <dbReference type="ARBA" id="ARBA00005204"/>
    </source>
</evidence>